<organism evidence="1">
    <name type="scientific">uncultured Acidimicrobiales bacterium</name>
    <dbReference type="NCBI Taxonomy" id="310071"/>
    <lineage>
        <taxon>Bacteria</taxon>
        <taxon>Bacillati</taxon>
        <taxon>Actinomycetota</taxon>
        <taxon>Acidimicrobiia</taxon>
        <taxon>Acidimicrobiales</taxon>
        <taxon>environmental samples</taxon>
    </lineage>
</organism>
<gene>
    <name evidence="1" type="ORF">AVDCRST_MAG76-1510</name>
</gene>
<proteinExistence type="predicted"/>
<accession>A0A6J4HWN0</accession>
<protein>
    <submittedName>
        <fullName evidence="1">Uncharacterized protein</fullName>
    </submittedName>
</protein>
<dbReference type="EMBL" id="CADCSZ010000088">
    <property type="protein sequence ID" value="CAA9235876.1"/>
    <property type="molecule type" value="Genomic_DNA"/>
</dbReference>
<reference evidence="1" key="1">
    <citation type="submission" date="2020-02" db="EMBL/GenBank/DDBJ databases">
        <authorList>
            <person name="Meier V. D."/>
        </authorList>
    </citation>
    <scope>NUCLEOTIDE SEQUENCE</scope>
    <source>
        <strain evidence="1">AVDCRST_MAG76</strain>
    </source>
</reference>
<evidence type="ECO:0000313" key="1">
    <source>
        <dbReference type="EMBL" id="CAA9235876.1"/>
    </source>
</evidence>
<name>A0A6J4HWN0_9ACTN</name>
<sequence length="89" mass="9764">MPIGGGASLCCLVCGASAFWRRYPKAVDRTDQLLLLAEEAADQALRDLREHHRWQGFAEVCATCGLVHWFSSEAAGRRPRAGPAEDHSL</sequence>
<dbReference type="AlphaFoldDB" id="A0A6J4HWN0"/>